<dbReference type="PANTHER" id="PTHR12895:SF9">
    <property type="entry name" value="DYMECLIN"/>
    <property type="match status" value="1"/>
</dbReference>
<protein>
    <recommendedName>
        <fullName evidence="2">Dymeclin</fullName>
    </recommendedName>
</protein>
<evidence type="ECO:0000313" key="6">
    <source>
        <dbReference type="EMBL" id="ORX73480.1"/>
    </source>
</evidence>
<evidence type="ECO:0000256" key="3">
    <source>
        <dbReference type="ARBA" id="ARBA00022707"/>
    </source>
</evidence>
<keyword evidence="4" id="KW-0449">Lipoprotein</keyword>
<dbReference type="OrthoDB" id="10253409at2759"/>
<evidence type="ECO:0000256" key="1">
    <source>
        <dbReference type="ARBA" id="ARBA00010603"/>
    </source>
</evidence>
<evidence type="ECO:0000313" key="7">
    <source>
        <dbReference type="Proteomes" id="UP000193944"/>
    </source>
</evidence>
<name>A0A1Y1WIS7_9FUNG</name>
<comment type="caution">
    <text evidence="6">The sequence shown here is derived from an EMBL/GenBank/DDBJ whole genome shotgun (WGS) entry which is preliminary data.</text>
</comment>
<reference evidence="6 7" key="1">
    <citation type="submission" date="2016-08" db="EMBL/GenBank/DDBJ databases">
        <title>A Parts List for Fungal Cellulosomes Revealed by Comparative Genomics.</title>
        <authorList>
            <consortium name="DOE Joint Genome Institute"/>
            <person name="Haitjema C.H."/>
            <person name="Gilmore S.P."/>
            <person name="Henske J.K."/>
            <person name="Solomon K.V."/>
            <person name="De Groot R."/>
            <person name="Kuo A."/>
            <person name="Mondo S.J."/>
            <person name="Salamov A.A."/>
            <person name="Labutti K."/>
            <person name="Zhao Z."/>
            <person name="Chiniquy J."/>
            <person name="Barry K."/>
            <person name="Brewer H.M."/>
            <person name="Purvine S.O."/>
            <person name="Wright A.T."/>
            <person name="Boxma B."/>
            <person name="Van Alen T."/>
            <person name="Hackstein J.H."/>
            <person name="Baker S.E."/>
            <person name="Grigoriev I.V."/>
            <person name="O'Malley M.A."/>
        </authorList>
    </citation>
    <scope>NUCLEOTIDE SEQUENCE [LARGE SCALE GENOMIC DNA]</scope>
    <source>
        <strain evidence="6 7">S4</strain>
    </source>
</reference>
<feature type="compositionally biased region" description="Basic and acidic residues" evidence="5">
    <location>
        <begin position="34"/>
        <end position="68"/>
    </location>
</feature>
<organism evidence="6 7">
    <name type="scientific">Anaeromyces robustus</name>
    <dbReference type="NCBI Taxonomy" id="1754192"/>
    <lineage>
        <taxon>Eukaryota</taxon>
        <taxon>Fungi</taxon>
        <taxon>Fungi incertae sedis</taxon>
        <taxon>Chytridiomycota</taxon>
        <taxon>Chytridiomycota incertae sedis</taxon>
        <taxon>Neocallimastigomycetes</taxon>
        <taxon>Neocallimastigales</taxon>
        <taxon>Neocallimastigaceae</taxon>
        <taxon>Anaeromyces</taxon>
    </lineage>
</organism>
<comment type="similarity">
    <text evidence="1">Belongs to the dymeclin family.</text>
</comment>
<evidence type="ECO:0000256" key="2">
    <source>
        <dbReference type="ARBA" id="ARBA00015736"/>
    </source>
</evidence>
<dbReference type="GO" id="GO:0005794">
    <property type="term" value="C:Golgi apparatus"/>
    <property type="evidence" value="ECO:0007669"/>
    <property type="project" value="TreeGrafter"/>
</dbReference>
<feature type="region of interest" description="Disordered" evidence="5">
    <location>
        <begin position="1"/>
        <end position="76"/>
    </location>
</feature>
<dbReference type="PANTHER" id="PTHR12895">
    <property type="entry name" value="DYMECLIN"/>
    <property type="match status" value="1"/>
</dbReference>
<accession>A0A1Y1WIS7</accession>
<keyword evidence="7" id="KW-1185">Reference proteome</keyword>
<dbReference type="GO" id="GO:0007030">
    <property type="term" value="P:Golgi organization"/>
    <property type="evidence" value="ECO:0007669"/>
    <property type="project" value="TreeGrafter"/>
</dbReference>
<evidence type="ECO:0000256" key="5">
    <source>
        <dbReference type="SAM" id="MobiDB-lite"/>
    </source>
</evidence>
<sequence length="746" mass="87115">MGQEQSTLQNNDNKLIDNTNKINNNEINNNENGNENKVEKENNNENSNENKVEEENIKENESSKENSQKPKTLKIDTNLENNEKNLTSPLNDYKSPVLSVKSIRKSYKSKDFLSSNIIDCLADLSSTTSYPLDHEIWKNLLKKEKIPVVTSKQCAFDMNIAVNIVGTEIRKNNYLTKNFTKLILNLLSELSSCRGYKNDINIEMRNSLYITRLLSKYFIENLSNKEIKELFDSDIEPKDTPNNNMDDTSKQSTPIFEETIIKKKSKLEFLIEELFNVLIYLPQTSDNNLEFYEEVLNSFITFTASRYQNNIENTDNYILRTIFKVLSEQENENLAGKVITKLLLNVIYSNDQKEGLLAKVLKKNSVYLNSIARKSLYLFLILTNQPNQLAKNELSNLVNEISNIQESSSIEIRSEIPNLKISFQSLYRLICEKINENEEISLLLYQLISQNASFRSFILSKIDPELLLLPLLQTLYCSFKEKIDFNKIYTLLITLLIMSQDEIYTETLQRIEINNPSWFMDNNLKIISLSNFTLLILFKVIQINLGKYKDIYLHSNCLAILTNLAIKMDNIHYYSAQKLVGLLDLVQKKYFKMMKVNQDKITDNKEEIEEKNVENKINEDLIMLLLEIINSCLLNSLKTNLQLVYSVMREKYVINKLKEIDRFKKPVENISYTIEFFESKIVFDEDLPSSEEVMNQIVQISKSWDPSKLKKTEPIKFKFEEEKDYSLFFLPYIYNIIYSNTLMFVH</sequence>
<proteinExistence type="inferred from homology"/>
<dbReference type="EMBL" id="MCFG01000386">
    <property type="protein sequence ID" value="ORX73480.1"/>
    <property type="molecule type" value="Genomic_DNA"/>
</dbReference>
<dbReference type="AlphaFoldDB" id="A0A1Y1WIS7"/>
<dbReference type="InterPro" id="IPR019142">
    <property type="entry name" value="Dymeclin"/>
</dbReference>
<dbReference type="Proteomes" id="UP000193944">
    <property type="component" value="Unassembled WGS sequence"/>
</dbReference>
<reference evidence="6 7" key="2">
    <citation type="submission" date="2016-08" db="EMBL/GenBank/DDBJ databases">
        <title>Pervasive Adenine N6-methylation of Active Genes in Fungi.</title>
        <authorList>
            <consortium name="DOE Joint Genome Institute"/>
            <person name="Mondo S.J."/>
            <person name="Dannebaum R.O."/>
            <person name="Kuo R.C."/>
            <person name="Labutti K."/>
            <person name="Haridas S."/>
            <person name="Kuo A."/>
            <person name="Salamov A."/>
            <person name="Ahrendt S.R."/>
            <person name="Lipzen A."/>
            <person name="Sullivan W."/>
            <person name="Andreopoulos W.B."/>
            <person name="Clum A."/>
            <person name="Lindquist E."/>
            <person name="Daum C."/>
            <person name="Ramamoorthy G.K."/>
            <person name="Gryganskyi A."/>
            <person name="Culley D."/>
            <person name="Magnuson J.K."/>
            <person name="James T.Y."/>
            <person name="O'Malley M.A."/>
            <person name="Stajich J.E."/>
            <person name="Spatafora J.W."/>
            <person name="Visel A."/>
            <person name="Grigoriev I.V."/>
        </authorList>
    </citation>
    <scope>NUCLEOTIDE SEQUENCE [LARGE SCALE GENOMIC DNA]</scope>
    <source>
        <strain evidence="6 7">S4</strain>
    </source>
</reference>
<dbReference type="Pfam" id="PF09742">
    <property type="entry name" value="Dymeclin"/>
    <property type="match status" value="1"/>
</dbReference>
<keyword evidence="3" id="KW-0519">Myristate</keyword>
<evidence type="ECO:0000256" key="4">
    <source>
        <dbReference type="ARBA" id="ARBA00023288"/>
    </source>
</evidence>
<feature type="compositionally biased region" description="Low complexity" evidence="5">
    <location>
        <begin position="10"/>
        <end position="33"/>
    </location>
</feature>
<gene>
    <name evidence="6" type="ORF">BCR32DRAFT_272201</name>
</gene>